<evidence type="ECO:0000313" key="3">
    <source>
        <dbReference type="Proteomes" id="UP001597128"/>
    </source>
</evidence>
<name>A0ABW3F322_9PROT</name>
<organism evidence="2 3">
    <name type="scientific">Methylophilus luteus</name>
    <dbReference type="NCBI Taxonomy" id="640108"/>
    <lineage>
        <taxon>Bacteria</taxon>
        <taxon>Pseudomonadati</taxon>
        <taxon>Pseudomonadota</taxon>
        <taxon>Betaproteobacteria</taxon>
        <taxon>Nitrosomonadales</taxon>
        <taxon>Methylophilaceae</taxon>
        <taxon>Methylophilus</taxon>
    </lineage>
</organism>
<proteinExistence type="predicted"/>
<keyword evidence="1" id="KW-0732">Signal</keyword>
<sequence>MLKLNKLVIAMATAFAATSAFAAPVTPTDIQNAGANLQQAWITGASAPSYNVFLGFASKCQDNTLSIFHAGTAAGSVRPGSSSAGNHLAYACVIAGKTTVLYFTNQGGSVNAFSPHVASSLTGGTVVTNLNRLQNVATATCAPTATLSVTTAHQPAAQIYKCTGATVNGFAVTDNTPKKPVGGFSDVEPALFGIDVTGKGTVVNTGVTQVFGVLASDSLYRALQAQQNISESSTFLPQNAPNITRAQYAALISDASSATWKPLLPNDADAEVIIARRVDTSGTQASSNAFFLGNPCNGNPATGGSLNPATAADSAEGIYTVIEGAETGNVRDALIAANAAGKYALGVVSLENATVAGYHYVKLDGVHPETGAAVNTTDAFARYTSAQGNYGFQIDLKAFKASSATGFGATVIDEILSGFNTVACSDVPRGLLLNNSTSACGGTANEGVVVSKVTRQGNNCRPLTSKF</sequence>
<dbReference type="Proteomes" id="UP001597128">
    <property type="component" value="Unassembled WGS sequence"/>
</dbReference>
<accession>A0ABW3F322</accession>
<keyword evidence="3" id="KW-1185">Reference proteome</keyword>
<evidence type="ECO:0000313" key="2">
    <source>
        <dbReference type="EMBL" id="MFD0911932.1"/>
    </source>
</evidence>
<evidence type="ECO:0000256" key="1">
    <source>
        <dbReference type="SAM" id="SignalP"/>
    </source>
</evidence>
<reference evidence="3" key="1">
    <citation type="journal article" date="2019" name="Int. J. Syst. Evol. Microbiol.">
        <title>The Global Catalogue of Microorganisms (GCM) 10K type strain sequencing project: providing services to taxonomists for standard genome sequencing and annotation.</title>
        <authorList>
            <consortium name="The Broad Institute Genomics Platform"/>
            <consortium name="The Broad Institute Genome Sequencing Center for Infectious Disease"/>
            <person name="Wu L."/>
            <person name="Ma J."/>
        </authorList>
    </citation>
    <scope>NUCLEOTIDE SEQUENCE [LARGE SCALE GENOMIC DNA]</scope>
    <source>
        <strain evidence="3">CCUG 58412</strain>
    </source>
</reference>
<comment type="caution">
    <text evidence="2">The sequence shown here is derived from an EMBL/GenBank/DDBJ whole genome shotgun (WGS) entry which is preliminary data.</text>
</comment>
<dbReference type="EMBL" id="JBHTKB010000001">
    <property type="protein sequence ID" value="MFD0911932.1"/>
    <property type="molecule type" value="Genomic_DNA"/>
</dbReference>
<protein>
    <submittedName>
        <fullName evidence="2">Uncharacterized protein</fullName>
    </submittedName>
</protein>
<feature type="signal peptide" evidence="1">
    <location>
        <begin position="1"/>
        <end position="22"/>
    </location>
</feature>
<gene>
    <name evidence="2" type="ORF">ACFQ1Z_00095</name>
</gene>
<dbReference type="RefSeq" id="WP_379054410.1">
    <property type="nucleotide sequence ID" value="NZ_JBHTKB010000001.1"/>
</dbReference>
<feature type="chain" id="PRO_5046597074" evidence="1">
    <location>
        <begin position="23"/>
        <end position="467"/>
    </location>
</feature>